<dbReference type="SUPFAM" id="SSF56112">
    <property type="entry name" value="Protein kinase-like (PK-like)"/>
    <property type="match status" value="1"/>
</dbReference>
<keyword evidence="1" id="KW-0028">Amino-acid biosynthesis</keyword>
<dbReference type="GO" id="GO:0005524">
    <property type="term" value="F:ATP binding"/>
    <property type="evidence" value="ECO:0007669"/>
    <property type="project" value="UniProtKB-KW"/>
</dbReference>
<dbReference type="InterPro" id="IPR011009">
    <property type="entry name" value="Kinase-like_dom_sf"/>
</dbReference>
<evidence type="ECO:0000256" key="1">
    <source>
        <dbReference type="ARBA" id="ARBA00022605"/>
    </source>
</evidence>
<dbReference type="AlphaFoldDB" id="A0A0F9X884"/>
<evidence type="ECO:0000256" key="5">
    <source>
        <dbReference type="ARBA" id="ARBA00022777"/>
    </source>
</evidence>
<evidence type="ECO:0000256" key="7">
    <source>
        <dbReference type="ARBA" id="ARBA00038240"/>
    </source>
</evidence>
<dbReference type="HAMAP" id="MF_00301">
    <property type="entry name" value="Homoser_kinase_2"/>
    <property type="match status" value="1"/>
</dbReference>
<dbReference type="Gene3D" id="3.30.200.20">
    <property type="entry name" value="Phosphorylase Kinase, domain 1"/>
    <property type="match status" value="1"/>
</dbReference>
<name>A0A0F9X884_9ZZZZ</name>
<reference evidence="9" key="1">
    <citation type="journal article" date="2015" name="Nature">
        <title>Complex archaea that bridge the gap between prokaryotes and eukaryotes.</title>
        <authorList>
            <person name="Spang A."/>
            <person name="Saw J.H."/>
            <person name="Jorgensen S.L."/>
            <person name="Zaremba-Niedzwiedzka K."/>
            <person name="Martijn J."/>
            <person name="Lind A.E."/>
            <person name="van Eijk R."/>
            <person name="Schleper C."/>
            <person name="Guy L."/>
            <person name="Ettema T.J."/>
        </authorList>
    </citation>
    <scope>NUCLEOTIDE SEQUENCE</scope>
</reference>
<dbReference type="PANTHER" id="PTHR21064:SF6">
    <property type="entry name" value="AMINOGLYCOSIDE PHOSPHOTRANSFERASE DOMAIN-CONTAINING PROTEIN"/>
    <property type="match status" value="1"/>
</dbReference>
<keyword evidence="5" id="KW-0418">Kinase</keyword>
<evidence type="ECO:0000256" key="6">
    <source>
        <dbReference type="ARBA" id="ARBA00022840"/>
    </source>
</evidence>
<sequence length="317" mass="35098">MSVFTEVSRAQLEAFLQGFELGRLVEFSGIAGGSENSNFFVSCSSGDYVLTLVERGDVEALPFFIELLECLHQAGLSVPYAIADRQGICLQQLNGKPALIQPRLPGKHIEHPDPAHCEALGRWLAQLHNATVDTALARPSERGLEWMLSETRQQLALSSGAQAEQLDAMLCLLAQWQREDPGLPRAVLHADLFRDNVMFDGHHLSGVIDFYNAASGWTLYDVAIAVNDWCLNPDASLDPRRAKALLAGYASKRSFTPAEHDCWPNMLRIAALRFWLSRQLAVDQHSGQSGVLIKDPDHFMRVLQQCERAQTGLPLAL</sequence>
<dbReference type="PANTHER" id="PTHR21064">
    <property type="entry name" value="AMINOGLYCOSIDE PHOSPHOTRANSFERASE DOMAIN-CONTAINING PROTEIN-RELATED"/>
    <property type="match status" value="1"/>
</dbReference>
<accession>A0A0F9X884</accession>
<dbReference type="GO" id="GO:0004413">
    <property type="term" value="F:homoserine kinase activity"/>
    <property type="evidence" value="ECO:0007669"/>
    <property type="project" value="InterPro"/>
</dbReference>
<protein>
    <recommendedName>
        <fullName evidence="8">Aminoglycoside phosphotransferase domain-containing protein</fullName>
    </recommendedName>
</protein>
<evidence type="ECO:0000256" key="3">
    <source>
        <dbReference type="ARBA" id="ARBA00022697"/>
    </source>
</evidence>
<dbReference type="Gene3D" id="3.90.1200.10">
    <property type="match status" value="1"/>
</dbReference>
<gene>
    <name evidence="9" type="ORF">LCGC14_0180040</name>
</gene>
<keyword evidence="6" id="KW-0067">ATP-binding</keyword>
<keyword evidence="3" id="KW-0791">Threonine biosynthesis</keyword>
<dbReference type="NCBIfam" id="NF003558">
    <property type="entry name" value="PRK05231.1"/>
    <property type="match status" value="1"/>
</dbReference>
<dbReference type="InterPro" id="IPR005280">
    <property type="entry name" value="Homoserine_kinase_II"/>
</dbReference>
<comment type="similarity">
    <text evidence="7">Belongs to the pseudomonas-type ThrB family.</text>
</comment>
<evidence type="ECO:0000256" key="4">
    <source>
        <dbReference type="ARBA" id="ARBA00022741"/>
    </source>
</evidence>
<proteinExistence type="inferred from homology"/>
<evidence type="ECO:0000259" key="8">
    <source>
        <dbReference type="Pfam" id="PF01636"/>
    </source>
</evidence>
<evidence type="ECO:0000313" key="9">
    <source>
        <dbReference type="EMBL" id="KKN95191.1"/>
    </source>
</evidence>
<dbReference type="CDD" id="cd05153">
    <property type="entry name" value="HomoserineK_II"/>
    <property type="match status" value="1"/>
</dbReference>
<dbReference type="InterPro" id="IPR002575">
    <property type="entry name" value="Aminoglycoside_PTrfase"/>
</dbReference>
<keyword evidence="4" id="KW-0547">Nucleotide-binding</keyword>
<dbReference type="InterPro" id="IPR050249">
    <property type="entry name" value="Pseudomonas-type_ThrB"/>
</dbReference>
<dbReference type="NCBIfam" id="TIGR00938">
    <property type="entry name" value="thrB_alt"/>
    <property type="match status" value="1"/>
</dbReference>
<feature type="domain" description="Aminoglycoside phosphotransferase" evidence="8">
    <location>
        <begin position="27"/>
        <end position="252"/>
    </location>
</feature>
<comment type="caution">
    <text evidence="9">The sequence shown here is derived from an EMBL/GenBank/DDBJ whole genome shotgun (WGS) entry which is preliminary data.</text>
</comment>
<evidence type="ECO:0000256" key="2">
    <source>
        <dbReference type="ARBA" id="ARBA00022679"/>
    </source>
</evidence>
<organism evidence="9">
    <name type="scientific">marine sediment metagenome</name>
    <dbReference type="NCBI Taxonomy" id="412755"/>
    <lineage>
        <taxon>unclassified sequences</taxon>
        <taxon>metagenomes</taxon>
        <taxon>ecological metagenomes</taxon>
    </lineage>
</organism>
<dbReference type="Pfam" id="PF01636">
    <property type="entry name" value="APH"/>
    <property type="match status" value="1"/>
</dbReference>
<dbReference type="GO" id="GO:0009088">
    <property type="term" value="P:threonine biosynthetic process"/>
    <property type="evidence" value="ECO:0007669"/>
    <property type="project" value="UniProtKB-KW"/>
</dbReference>
<dbReference type="EMBL" id="LAZR01000072">
    <property type="protein sequence ID" value="KKN95191.1"/>
    <property type="molecule type" value="Genomic_DNA"/>
</dbReference>
<keyword evidence="2" id="KW-0808">Transferase</keyword>